<feature type="transmembrane region" description="Helical" evidence="10">
    <location>
        <begin position="61"/>
        <end position="81"/>
    </location>
</feature>
<dbReference type="NCBIfam" id="TIGR00797">
    <property type="entry name" value="matE"/>
    <property type="match status" value="1"/>
</dbReference>
<feature type="transmembrane region" description="Helical" evidence="10">
    <location>
        <begin position="135"/>
        <end position="159"/>
    </location>
</feature>
<keyword evidence="4" id="KW-1003">Cell membrane</keyword>
<dbReference type="PANTHER" id="PTHR43298:SF2">
    <property type="entry name" value="FMN_FAD EXPORTER YEEO-RELATED"/>
    <property type="match status" value="1"/>
</dbReference>
<dbReference type="InterPro" id="IPR048279">
    <property type="entry name" value="MdtK-like"/>
</dbReference>
<dbReference type="GO" id="GO:0006811">
    <property type="term" value="P:monoatomic ion transport"/>
    <property type="evidence" value="ECO:0007669"/>
    <property type="project" value="UniProtKB-KW"/>
</dbReference>
<dbReference type="Pfam" id="PF01554">
    <property type="entry name" value="MatE"/>
    <property type="match status" value="2"/>
</dbReference>
<feature type="transmembrane region" description="Helical" evidence="10">
    <location>
        <begin position="246"/>
        <end position="269"/>
    </location>
</feature>
<dbReference type="Proteomes" id="UP000199073">
    <property type="component" value="Unassembled WGS sequence"/>
</dbReference>
<accession>A0A1H0UGY2</accession>
<keyword evidence="3" id="KW-0050">Antiport</keyword>
<dbReference type="STRING" id="91360.SAMN05660330_03549"/>
<dbReference type="RefSeq" id="WP_092225268.1">
    <property type="nucleotide sequence ID" value="NZ_FNJI01000032.1"/>
</dbReference>
<dbReference type="EMBL" id="FNJI01000032">
    <property type="protein sequence ID" value="SDP65411.1"/>
    <property type="molecule type" value="Genomic_DNA"/>
</dbReference>
<dbReference type="InterPro" id="IPR050222">
    <property type="entry name" value="MATE_MdtK"/>
</dbReference>
<evidence type="ECO:0000256" key="6">
    <source>
        <dbReference type="ARBA" id="ARBA00022989"/>
    </source>
</evidence>
<dbReference type="AlphaFoldDB" id="A0A1H0UGY2"/>
<evidence type="ECO:0000256" key="3">
    <source>
        <dbReference type="ARBA" id="ARBA00022449"/>
    </source>
</evidence>
<dbReference type="InterPro" id="IPR002528">
    <property type="entry name" value="MATE_fam"/>
</dbReference>
<comment type="subcellular location">
    <subcellularLocation>
        <location evidence="1">Cell membrane</location>
        <topology evidence="1">Multi-pass membrane protein</topology>
    </subcellularLocation>
</comment>
<dbReference type="GO" id="GO:0005886">
    <property type="term" value="C:plasma membrane"/>
    <property type="evidence" value="ECO:0007669"/>
    <property type="project" value="UniProtKB-SubCell"/>
</dbReference>
<evidence type="ECO:0000256" key="4">
    <source>
        <dbReference type="ARBA" id="ARBA00022475"/>
    </source>
</evidence>
<keyword evidence="7" id="KW-0406">Ion transport</keyword>
<keyword evidence="12" id="KW-1185">Reference proteome</keyword>
<keyword evidence="2" id="KW-0813">Transport</keyword>
<feature type="transmembrane region" description="Helical" evidence="10">
    <location>
        <begin position="93"/>
        <end position="115"/>
    </location>
</feature>
<dbReference type="GO" id="GO:0015297">
    <property type="term" value="F:antiporter activity"/>
    <property type="evidence" value="ECO:0007669"/>
    <property type="project" value="UniProtKB-KW"/>
</dbReference>
<evidence type="ECO:0000256" key="10">
    <source>
        <dbReference type="SAM" id="Phobius"/>
    </source>
</evidence>
<reference evidence="11 12" key="1">
    <citation type="submission" date="2016-10" db="EMBL/GenBank/DDBJ databases">
        <authorList>
            <person name="de Groot N.N."/>
        </authorList>
    </citation>
    <scope>NUCLEOTIDE SEQUENCE [LARGE SCALE GENOMIC DNA]</scope>
    <source>
        <strain evidence="11 12">DSM 12130</strain>
    </source>
</reference>
<protein>
    <recommendedName>
        <fullName evidence="9">Multidrug-efflux transporter</fullName>
    </recommendedName>
</protein>
<keyword evidence="5 10" id="KW-0812">Transmembrane</keyword>
<keyword evidence="6 10" id="KW-1133">Transmembrane helix</keyword>
<dbReference type="GO" id="GO:0042910">
    <property type="term" value="F:xenobiotic transmembrane transporter activity"/>
    <property type="evidence" value="ECO:0007669"/>
    <property type="project" value="InterPro"/>
</dbReference>
<feature type="transmembrane region" description="Helical" evidence="10">
    <location>
        <begin position="398"/>
        <end position="417"/>
    </location>
</feature>
<evidence type="ECO:0000256" key="2">
    <source>
        <dbReference type="ARBA" id="ARBA00022448"/>
    </source>
</evidence>
<proteinExistence type="predicted"/>
<feature type="transmembrane region" description="Helical" evidence="10">
    <location>
        <begin position="20"/>
        <end position="41"/>
    </location>
</feature>
<dbReference type="CDD" id="cd13133">
    <property type="entry name" value="MATE_like_7"/>
    <property type="match status" value="1"/>
</dbReference>
<evidence type="ECO:0000256" key="8">
    <source>
        <dbReference type="ARBA" id="ARBA00023136"/>
    </source>
</evidence>
<evidence type="ECO:0000256" key="9">
    <source>
        <dbReference type="ARBA" id="ARBA00031636"/>
    </source>
</evidence>
<dbReference type="PANTHER" id="PTHR43298">
    <property type="entry name" value="MULTIDRUG RESISTANCE PROTEIN NORM-RELATED"/>
    <property type="match status" value="1"/>
</dbReference>
<feature type="transmembrane region" description="Helical" evidence="10">
    <location>
        <begin position="326"/>
        <end position="350"/>
    </location>
</feature>
<feature type="transmembrane region" description="Helical" evidence="10">
    <location>
        <begin position="362"/>
        <end position="386"/>
    </location>
</feature>
<name>A0A1H0UGY2_9BACT</name>
<evidence type="ECO:0000313" key="11">
    <source>
        <dbReference type="EMBL" id="SDP65411.1"/>
    </source>
</evidence>
<feature type="transmembrane region" description="Helical" evidence="10">
    <location>
        <begin position="423"/>
        <end position="446"/>
    </location>
</feature>
<organism evidence="11 12">
    <name type="scientific">Desulforhopalus singaporensis</name>
    <dbReference type="NCBI Taxonomy" id="91360"/>
    <lineage>
        <taxon>Bacteria</taxon>
        <taxon>Pseudomonadati</taxon>
        <taxon>Thermodesulfobacteriota</taxon>
        <taxon>Desulfobulbia</taxon>
        <taxon>Desulfobulbales</taxon>
        <taxon>Desulfocapsaceae</taxon>
        <taxon>Desulforhopalus</taxon>
    </lineage>
</organism>
<evidence type="ECO:0000256" key="1">
    <source>
        <dbReference type="ARBA" id="ARBA00004651"/>
    </source>
</evidence>
<evidence type="ECO:0000256" key="7">
    <source>
        <dbReference type="ARBA" id="ARBA00023065"/>
    </source>
</evidence>
<keyword evidence="8 10" id="KW-0472">Membrane</keyword>
<evidence type="ECO:0000313" key="12">
    <source>
        <dbReference type="Proteomes" id="UP000199073"/>
    </source>
</evidence>
<evidence type="ECO:0000256" key="5">
    <source>
        <dbReference type="ARBA" id="ARBA00022692"/>
    </source>
</evidence>
<feature type="transmembrane region" description="Helical" evidence="10">
    <location>
        <begin position="281"/>
        <end position="305"/>
    </location>
</feature>
<gene>
    <name evidence="11" type="ORF">SAMN05660330_03549</name>
</gene>
<dbReference type="PIRSF" id="PIRSF006603">
    <property type="entry name" value="DinF"/>
    <property type="match status" value="1"/>
</dbReference>
<dbReference type="OrthoDB" id="9805232at2"/>
<sequence>MLFYLQKLITKNRYREVLRVCLPLVLSLSATTIMEFTDRIFLANYSIDAISAALPAGITSYLFLAFFGGIGGYVGVFIAQYTGSGEHRKIGSILWQGIYFSIFSGIFIALVALLATDQIFSLAGHPPEVQELEKIYFTVLSYGSVLHLSMVTLATFFSGRGITRPVMIITFIGVIINIPLDYALIFGKWGMAEMGIKGAALATVGAWAVNVILLLLLLFTRKNNQQFGVLSNFYFRPKLTARLLRFGVPGSVQFTMDILAFTFFILLVGRIGKAELAATNIVLSINSLAFMPSMGASQGVSVLVGQALGSNSPAQASACVRGSSQLLLFYILLVDLFFLFTPDLILAPFLQNYHGTGAEGEVLYHARVLLKIVAAYLFFDALYMIFSGALRGAGDTRFMMIAGCCLSPLLLILPVYLGVEFYHISITAAWCWVLVFVASLFTASALRYQSGRWKKMLVIDHSK</sequence>
<feature type="transmembrane region" description="Helical" evidence="10">
    <location>
        <begin position="199"/>
        <end position="219"/>
    </location>
</feature>
<feature type="transmembrane region" description="Helical" evidence="10">
    <location>
        <begin position="166"/>
        <end position="187"/>
    </location>
</feature>